<organism evidence="8 9">
    <name type="scientific">Rhodovarius crocodyli</name>
    <dbReference type="NCBI Taxonomy" id="1979269"/>
    <lineage>
        <taxon>Bacteria</taxon>
        <taxon>Pseudomonadati</taxon>
        <taxon>Pseudomonadota</taxon>
        <taxon>Alphaproteobacteria</taxon>
        <taxon>Acetobacterales</taxon>
        <taxon>Roseomonadaceae</taxon>
        <taxon>Rhodovarius</taxon>
    </lineage>
</organism>
<feature type="domain" description="VTT" evidence="7">
    <location>
        <begin position="30"/>
        <end position="159"/>
    </location>
</feature>
<dbReference type="Proteomes" id="UP000282957">
    <property type="component" value="Unassembled WGS sequence"/>
</dbReference>
<accession>A0A437M2K9</accession>
<evidence type="ECO:0000256" key="1">
    <source>
        <dbReference type="ARBA" id="ARBA00004651"/>
    </source>
</evidence>
<name>A0A437M2K9_9PROT</name>
<dbReference type="PANTHER" id="PTHR42709:SF6">
    <property type="entry name" value="UNDECAPRENYL PHOSPHATE TRANSPORTER A"/>
    <property type="match status" value="1"/>
</dbReference>
<evidence type="ECO:0000256" key="4">
    <source>
        <dbReference type="ARBA" id="ARBA00022989"/>
    </source>
</evidence>
<proteinExistence type="predicted"/>
<protein>
    <submittedName>
        <fullName evidence="8">DedA family protein</fullName>
    </submittedName>
</protein>
<dbReference type="RefSeq" id="WP_127789532.1">
    <property type="nucleotide sequence ID" value="NZ_SACL01000009.1"/>
</dbReference>
<gene>
    <name evidence="8" type="ORF">EOD42_20940</name>
</gene>
<evidence type="ECO:0000256" key="6">
    <source>
        <dbReference type="SAM" id="Phobius"/>
    </source>
</evidence>
<dbReference type="InterPro" id="IPR032816">
    <property type="entry name" value="VTT_dom"/>
</dbReference>
<keyword evidence="2" id="KW-1003">Cell membrane</keyword>
<feature type="transmembrane region" description="Helical" evidence="6">
    <location>
        <begin position="140"/>
        <end position="160"/>
    </location>
</feature>
<evidence type="ECO:0000313" key="9">
    <source>
        <dbReference type="Proteomes" id="UP000282957"/>
    </source>
</evidence>
<feature type="transmembrane region" description="Helical" evidence="6">
    <location>
        <begin position="50"/>
        <end position="69"/>
    </location>
</feature>
<comment type="caution">
    <text evidence="8">The sequence shown here is derived from an EMBL/GenBank/DDBJ whole genome shotgun (WGS) entry which is preliminary data.</text>
</comment>
<dbReference type="AlphaFoldDB" id="A0A437M2K9"/>
<comment type="subcellular location">
    <subcellularLocation>
        <location evidence="1">Cell membrane</location>
        <topology evidence="1">Multi-pass membrane protein</topology>
    </subcellularLocation>
</comment>
<sequence length="203" mass="22727">MINWITDTIANMGLAGVFFLMFAENVFPPIPSEMIMPFAGFSAARGQMSLVGAIIAGVLGTVIGNAIWFEGARAFGLRRTRALLARFGKYIGIEEQDLDEAQATLQRMGPWAVFLGRMMPGIRTLISVPAGIIEMPRLQFYVLTTLGSSLWIAALTLIGWWLEDRFGVVETWLEPLSKPLLVLMALVCLWPIFHAWRRRRRKG</sequence>
<dbReference type="EMBL" id="SACL01000009">
    <property type="protein sequence ID" value="RVT91785.1"/>
    <property type="molecule type" value="Genomic_DNA"/>
</dbReference>
<evidence type="ECO:0000256" key="3">
    <source>
        <dbReference type="ARBA" id="ARBA00022692"/>
    </source>
</evidence>
<evidence type="ECO:0000259" key="7">
    <source>
        <dbReference type="Pfam" id="PF09335"/>
    </source>
</evidence>
<dbReference type="GO" id="GO:0005886">
    <property type="term" value="C:plasma membrane"/>
    <property type="evidence" value="ECO:0007669"/>
    <property type="project" value="UniProtKB-SubCell"/>
</dbReference>
<reference evidence="8 9" key="1">
    <citation type="submission" date="2019-01" db="EMBL/GenBank/DDBJ databases">
        <authorList>
            <person name="Chen W.-M."/>
        </authorList>
    </citation>
    <scope>NUCLEOTIDE SEQUENCE [LARGE SCALE GENOMIC DNA]</scope>
    <source>
        <strain evidence="8 9">CCP-6</strain>
    </source>
</reference>
<evidence type="ECO:0000256" key="2">
    <source>
        <dbReference type="ARBA" id="ARBA00022475"/>
    </source>
</evidence>
<dbReference type="PANTHER" id="PTHR42709">
    <property type="entry name" value="ALKALINE PHOSPHATASE LIKE PROTEIN"/>
    <property type="match status" value="1"/>
</dbReference>
<dbReference type="InterPro" id="IPR051311">
    <property type="entry name" value="DedA_domain"/>
</dbReference>
<evidence type="ECO:0000313" key="8">
    <source>
        <dbReference type="EMBL" id="RVT91785.1"/>
    </source>
</evidence>
<keyword evidence="9" id="KW-1185">Reference proteome</keyword>
<dbReference type="OrthoDB" id="9813426at2"/>
<feature type="transmembrane region" description="Helical" evidence="6">
    <location>
        <begin position="180"/>
        <end position="196"/>
    </location>
</feature>
<evidence type="ECO:0000256" key="5">
    <source>
        <dbReference type="ARBA" id="ARBA00023136"/>
    </source>
</evidence>
<dbReference type="Pfam" id="PF09335">
    <property type="entry name" value="VTT_dom"/>
    <property type="match status" value="1"/>
</dbReference>
<feature type="transmembrane region" description="Helical" evidence="6">
    <location>
        <begin position="12"/>
        <end position="30"/>
    </location>
</feature>
<keyword evidence="3 6" id="KW-0812">Transmembrane</keyword>
<keyword evidence="4 6" id="KW-1133">Transmembrane helix</keyword>
<keyword evidence="5 6" id="KW-0472">Membrane</keyword>